<accession>A0A8J3L2J4</accession>
<dbReference type="AlphaFoldDB" id="A0A8J3L2J4"/>
<organism evidence="3 4">
    <name type="scientific">Catellatospora coxensis</name>
    <dbReference type="NCBI Taxonomy" id="310354"/>
    <lineage>
        <taxon>Bacteria</taxon>
        <taxon>Bacillati</taxon>
        <taxon>Actinomycetota</taxon>
        <taxon>Actinomycetes</taxon>
        <taxon>Micromonosporales</taxon>
        <taxon>Micromonosporaceae</taxon>
        <taxon>Catellatospora</taxon>
    </lineage>
</organism>
<feature type="domain" description="Methyltransferase type 11" evidence="2">
    <location>
        <begin position="67"/>
        <end position="164"/>
    </location>
</feature>
<evidence type="ECO:0000256" key="1">
    <source>
        <dbReference type="ARBA" id="ARBA00022679"/>
    </source>
</evidence>
<keyword evidence="4" id="KW-1185">Reference proteome</keyword>
<evidence type="ECO:0000259" key="2">
    <source>
        <dbReference type="Pfam" id="PF08241"/>
    </source>
</evidence>
<dbReference type="SUPFAM" id="SSF53335">
    <property type="entry name" value="S-adenosyl-L-methionine-dependent methyltransferases"/>
    <property type="match status" value="1"/>
</dbReference>
<dbReference type="PANTHER" id="PTHR44068">
    <property type="entry name" value="ZGC:194242"/>
    <property type="match status" value="1"/>
</dbReference>
<evidence type="ECO:0000313" key="4">
    <source>
        <dbReference type="Proteomes" id="UP000630887"/>
    </source>
</evidence>
<dbReference type="InterPro" id="IPR050447">
    <property type="entry name" value="Erg6_SMT_methyltransf"/>
</dbReference>
<name>A0A8J3L2J4_9ACTN</name>
<keyword evidence="1" id="KW-0808">Transferase</keyword>
<dbReference type="CDD" id="cd02440">
    <property type="entry name" value="AdoMet_MTases"/>
    <property type="match status" value="1"/>
</dbReference>
<gene>
    <name evidence="3" type="ORF">Cco03nite_73330</name>
</gene>
<dbReference type="RefSeq" id="WP_203698597.1">
    <property type="nucleotide sequence ID" value="NZ_BAAALC010000085.1"/>
</dbReference>
<dbReference type="InterPro" id="IPR029063">
    <property type="entry name" value="SAM-dependent_MTases_sf"/>
</dbReference>
<dbReference type="Proteomes" id="UP000630887">
    <property type="component" value="Unassembled WGS sequence"/>
</dbReference>
<dbReference type="InterPro" id="IPR013216">
    <property type="entry name" value="Methyltransf_11"/>
</dbReference>
<dbReference type="Gene3D" id="3.40.50.150">
    <property type="entry name" value="Vaccinia Virus protein VP39"/>
    <property type="match status" value="1"/>
</dbReference>
<reference evidence="3 4" key="1">
    <citation type="submission" date="2021-01" db="EMBL/GenBank/DDBJ databases">
        <title>Whole genome shotgun sequence of Catellatospora coxensis NBRC 107359.</title>
        <authorList>
            <person name="Komaki H."/>
            <person name="Tamura T."/>
        </authorList>
    </citation>
    <scope>NUCLEOTIDE SEQUENCE [LARGE SCALE GENOMIC DNA]</scope>
    <source>
        <strain evidence="3 4">NBRC 107359</strain>
    </source>
</reference>
<dbReference type="PANTHER" id="PTHR44068:SF11">
    <property type="entry name" value="GERANYL DIPHOSPHATE 2-C-METHYLTRANSFERASE"/>
    <property type="match status" value="1"/>
</dbReference>
<dbReference type="EMBL" id="BONI01000095">
    <property type="protein sequence ID" value="GIG10633.1"/>
    <property type="molecule type" value="Genomic_DNA"/>
</dbReference>
<comment type="caution">
    <text evidence="3">The sequence shown here is derived from an EMBL/GenBank/DDBJ whole genome shotgun (WGS) entry which is preliminary data.</text>
</comment>
<protein>
    <recommendedName>
        <fullName evidence="2">Methyltransferase type 11 domain-containing protein</fullName>
    </recommendedName>
</protein>
<sequence length="257" mass="27486">MYLDPLSPDDFDVLHRGAGSGSALLRMHADAFGPAYPSVVEPLGQCSLRLLGFAGQQLRLRPDDHLVDLGCGRGGPGLWLAQRHGARLTGVDFSPVAVSAARGRAAGLPMRHRPDFRHGQLLATGLADGSADAVVCIDALLYATDRAQALREVGRVLRPGGRAVVTVAEAAPGTEPGRAVSDWLAPVRQAGLVLRRRTERPGVARAWSRLYGLWRANAGLLRRELGPRIAEVLLTEATVIPPLLGRHRELVLTVAKP</sequence>
<evidence type="ECO:0000313" key="3">
    <source>
        <dbReference type="EMBL" id="GIG10633.1"/>
    </source>
</evidence>
<proteinExistence type="predicted"/>
<dbReference type="GO" id="GO:0008757">
    <property type="term" value="F:S-adenosylmethionine-dependent methyltransferase activity"/>
    <property type="evidence" value="ECO:0007669"/>
    <property type="project" value="InterPro"/>
</dbReference>
<dbReference type="Pfam" id="PF08241">
    <property type="entry name" value="Methyltransf_11"/>
    <property type="match status" value="1"/>
</dbReference>